<keyword evidence="2" id="KW-1185">Reference proteome</keyword>
<evidence type="ECO:0008006" key="3">
    <source>
        <dbReference type="Google" id="ProtNLM"/>
    </source>
</evidence>
<dbReference type="AlphaFoldDB" id="A0ABD5VG78"/>
<dbReference type="InterPro" id="IPR038587">
    <property type="entry name" value="Ribosomal_eL40_sf"/>
</dbReference>
<evidence type="ECO:0000313" key="1">
    <source>
        <dbReference type="EMBL" id="MFC6954487.1"/>
    </source>
</evidence>
<proteinExistence type="predicted"/>
<sequence>MGLFSELGRSVEQFKRTVESTAEETAEFACRACGTRLHADHETCPECGADAVRERETEDAED</sequence>
<name>A0ABD5VG78_9EURY</name>
<dbReference type="RefSeq" id="WP_336351435.1">
    <property type="nucleotide sequence ID" value="NZ_JAZAQL010000003.1"/>
</dbReference>
<dbReference type="EMBL" id="JBHSXN010000003">
    <property type="protein sequence ID" value="MFC6954487.1"/>
    <property type="molecule type" value="Genomic_DNA"/>
</dbReference>
<comment type="caution">
    <text evidence="1">The sequence shown here is derived from an EMBL/GenBank/DDBJ whole genome shotgun (WGS) entry which is preliminary data.</text>
</comment>
<protein>
    <recommendedName>
        <fullName evidence="3">Zinc-ribbon domain-containing protein</fullName>
    </recommendedName>
</protein>
<organism evidence="1 2">
    <name type="scientific">Halorubellus litoreus</name>
    <dbReference type="NCBI Taxonomy" id="755308"/>
    <lineage>
        <taxon>Archaea</taxon>
        <taxon>Methanobacteriati</taxon>
        <taxon>Methanobacteriota</taxon>
        <taxon>Stenosarchaea group</taxon>
        <taxon>Halobacteria</taxon>
        <taxon>Halobacteriales</taxon>
        <taxon>Halorubellaceae</taxon>
        <taxon>Halorubellus</taxon>
    </lineage>
</organism>
<accession>A0ABD5VG78</accession>
<dbReference type="Proteomes" id="UP001596395">
    <property type="component" value="Unassembled WGS sequence"/>
</dbReference>
<evidence type="ECO:0000313" key="2">
    <source>
        <dbReference type="Proteomes" id="UP001596395"/>
    </source>
</evidence>
<gene>
    <name evidence="1" type="ORF">ACFQGB_16605</name>
</gene>
<reference evidence="1 2" key="1">
    <citation type="journal article" date="2019" name="Int. J. Syst. Evol. Microbiol.">
        <title>The Global Catalogue of Microorganisms (GCM) 10K type strain sequencing project: providing services to taxonomists for standard genome sequencing and annotation.</title>
        <authorList>
            <consortium name="The Broad Institute Genomics Platform"/>
            <consortium name="The Broad Institute Genome Sequencing Center for Infectious Disease"/>
            <person name="Wu L."/>
            <person name="Ma J."/>
        </authorList>
    </citation>
    <scope>NUCLEOTIDE SEQUENCE [LARGE SCALE GENOMIC DNA]</scope>
    <source>
        <strain evidence="1 2">GX26</strain>
    </source>
</reference>
<dbReference type="Gene3D" id="4.10.1060.50">
    <property type="match status" value="1"/>
</dbReference>